<sequence length="59" mass="7085">MFNNRGRNRFQRELTFALNVDYLTMVNKALSLKAYYLLTILGYYLIGFCFSWRHNSPDK</sequence>
<evidence type="ECO:0000256" key="1">
    <source>
        <dbReference type="SAM" id="Phobius"/>
    </source>
</evidence>
<keyword evidence="1" id="KW-0472">Membrane</keyword>
<accession>A0A074LPJ5</accession>
<reference evidence="2 3" key="1">
    <citation type="submission" date="2014-04" db="EMBL/GenBank/DDBJ databases">
        <title>Characterization and application of a salt tolerant electro-active bacterium.</title>
        <authorList>
            <person name="Yang L."/>
            <person name="Wei S."/>
            <person name="Tay Q.X.M."/>
        </authorList>
    </citation>
    <scope>NUCLEOTIDE SEQUENCE [LARGE SCALE GENOMIC DNA]</scope>
    <source>
        <strain evidence="2 3">LY1</strain>
    </source>
</reference>
<comment type="caution">
    <text evidence="2">The sequence shown here is derived from an EMBL/GenBank/DDBJ whole genome shotgun (WGS) entry which is preliminary data.</text>
</comment>
<evidence type="ECO:0000313" key="2">
    <source>
        <dbReference type="EMBL" id="KEO75852.1"/>
    </source>
</evidence>
<keyword evidence="1" id="KW-1133">Transmembrane helix</keyword>
<gene>
    <name evidence="2" type="ORF">EL17_22790</name>
</gene>
<dbReference type="EMBL" id="JMIH01000004">
    <property type="protein sequence ID" value="KEO75852.1"/>
    <property type="molecule type" value="Genomic_DNA"/>
</dbReference>
<organism evidence="2 3">
    <name type="scientific">Anditalea andensis</name>
    <dbReference type="NCBI Taxonomy" id="1048983"/>
    <lineage>
        <taxon>Bacteria</taxon>
        <taxon>Pseudomonadati</taxon>
        <taxon>Bacteroidota</taxon>
        <taxon>Cytophagia</taxon>
        <taxon>Cytophagales</taxon>
        <taxon>Cytophagaceae</taxon>
        <taxon>Anditalea</taxon>
    </lineage>
</organism>
<name>A0A074LPJ5_9BACT</name>
<evidence type="ECO:0000313" key="3">
    <source>
        <dbReference type="Proteomes" id="UP000027821"/>
    </source>
</evidence>
<keyword evidence="1" id="KW-0812">Transmembrane</keyword>
<dbReference type="Proteomes" id="UP000027821">
    <property type="component" value="Unassembled WGS sequence"/>
</dbReference>
<protein>
    <submittedName>
        <fullName evidence="2">Uncharacterized protein</fullName>
    </submittedName>
</protein>
<proteinExistence type="predicted"/>
<dbReference type="AlphaFoldDB" id="A0A074LPJ5"/>
<feature type="transmembrane region" description="Helical" evidence="1">
    <location>
        <begin position="34"/>
        <end position="53"/>
    </location>
</feature>
<keyword evidence="3" id="KW-1185">Reference proteome</keyword>